<protein>
    <submittedName>
        <fullName evidence="1">Uncharacterized protein</fullName>
    </submittedName>
</protein>
<name>A0ACB8SNU5_9AGAM</name>
<reference evidence="1" key="1">
    <citation type="submission" date="2021-03" db="EMBL/GenBank/DDBJ databases">
        <authorList>
            <consortium name="DOE Joint Genome Institute"/>
            <person name="Ahrendt S."/>
            <person name="Looney B.P."/>
            <person name="Miyauchi S."/>
            <person name="Morin E."/>
            <person name="Drula E."/>
            <person name="Courty P.E."/>
            <person name="Chicoki N."/>
            <person name="Fauchery L."/>
            <person name="Kohler A."/>
            <person name="Kuo A."/>
            <person name="Labutti K."/>
            <person name="Pangilinan J."/>
            <person name="Lipzen A."/>
            <person name="Riley R."/>
            <person name="Andreopoulos W."/>
            <person name="He G."/>
            <person name="Johnson J."/>
            <person name="Barry K.W."/>
            <person name="Grigoriev I.V."/>
            <person name="Nagy L."/>
            <person name="Hibbett D."/>
            <person name="Henrissat B."/>
            <person name="Matheny P.B."/>
            <person name="Labbe J."/>
            <person name="Martin F."/>
        </authorList>
    </citation>
    <scope>NUCLEOTIDE SEQUENCE</scope>
    <source>
        <strain evidence="1">HHB10654</strain>
    </source>
</reference>
<reference evidence="1" key="2">
    <citation type="journal article" date="2022" name="New Phytol.">
        <title>Evolutionary transition to the ectomycorrhizal habit in the genomes of a hyperdiverse lineage of mushroom-forming fungi.</title>
        <authorList>
            <person name="Looney B."/>
            <person name="Miyauchi S."/>
            <person name="Morin E."/>
            <person name="Drula E."/>
            <person name="Courty P.E."/>
            <person name="Kohler A."/>
            <person name="Kuo A."/>
            <person name="LaButti K."/>
            <person name="Pangilinan J."/>
            <person name="Lipzen A."/>
            <person name="Riley R."/>
            <person name="Andreopoulos W."/>
            <person name="He G."/>
            <person name="Johnson J."/>
            <person name="Nolan M."/>
            <person name="Tritt A."/>
            <person name="Barry K.W."/>
            <person name="Grigoriev I.V."/>
            <person name="Nagy L.G."/>
            <person name="Hibbett D."/>
            <person name="Henrissat B."/>
            <person name="Matheny P.B."/>
            <person name="Labbe J."/>
            <person name="Martin F.M."/>
        </authorList>
    </citation>
    <scope>NUCLEOTIDE SEQUENCE</scope>
    <source>
        <strain evidence="1">HHB10654</strain>
    </source>
</reference>
<gene>
    <name evidence="1" type="ORF">BV25DRAFT_1830679</name>
</gene>
<proteinExistence type="predicted"/>
<comment type="caution">
    <text evidence="1">The sequence shown here is derived from an EMBL/GenBank/DDBJ whole genome shotgun (WGS) entry which is preliminary data.</text>
</comment>
<accession>A0ACB8SNU5</accession>
<dbReference type="Proteomes" id="UP000814140">
    <property type="component" value="Unassembled WGS sequence"/>
</dbReference>
<sequence>MGTVLYHGRRDDTVPTGHEWLAFDFDHSYMFCWGPCYVISYMVTRDLRLAYLDGLSAANLRSGTYDTQDILIWGRPRPDKVSAEQERITGLCEWGEQYGLDGFVRMEYHFEVMLCNFSAGSVEVISLSNLLPKDFSDWRWRRPRYPLDGGKYSGLQHSSQPLDFDIADPSDPPRRRPQWRWPLPRPTPPPSWKGSLPGGQTTTFQAMISGSWHNRAPGETRVRIDYSGFVTFYDPTLTSLVEARRGVPRAKHRLLNITSSDTARKLAELADVFARAPGAGSGVDWGSVAHVVLQRYGDRLALLRFLLAPAQVDMADVAEHTALVRAQLLTLLAPYMTADAVPRPGNTSWAQTLVRLCAMTHTARIRDAALTPQERGIRAAVEGTTREICRRLTLMWADAFDIEGAGEARQRAVLLKWRGHIGELMAWLDWSVWAQCDPECMPDVSAPILPSPEGRVRLVDGFDGPGNVLCADMAVYLGRARQPGRHDAALHLAHEAAYAAMAASLLERVDHPARLCSASWSKSGPTSHIPR</sequence>
<organism evidence="1 2">
    <name type="scientific">Artomyces pyxidatus</name>
    <dbReference type="NCBI Taxonomy" id="48021"/>
    <lineage>
        <taxon>Eukaryota</taxon>
        <taxon>Fungi</taxon>
        <taxon>Dikarya</taxon>
        <taxon>Basidiomycota</taxon>
        <taxon>Agaricomycotina</taxon>
        <taxon>Agaricomycetes</taxon>
        <taxon>Russulales</taxon>
        <taxon>Auriscalpiaceae</taxon>
        <taxon>Artomyces</taxon>
    </lineage>
</organism>
<keyword evidence="2" id="KW-1185">Reference proteome</keyword>
<evidence type="ECO:0000313" key="1">
    <source>
        <dbReference type="EMBL" id="KAI0057922.1"/>
    </source>
</evidence>
<evidence type="ECO:0000313" key="2">
    <source>
        <dbReference type="Proteomes" id="UP000814140"/>
    </source>
</evidence>
<dbReference type="EMBL" id="MU277241">
    <property type="protein sequence ID" value="KAI0057922.1"/>
    <property type="molecule type" value="Genomic_DNA"/>
</dbReference>